<proteinExistence type="predicted"/>
<dbReference type="PANTHER" id="PTHR47623">
    <property type="entry name" value="OS09G0287300 PROTEIN"/>
    <property type="match status" value="1"/>
</dbReference>
<dbReference type="OrthoDB" id="9810154at2"/>
<dbReference type="InterPro" id="IPR029033">
    <property type="entry name" value="His_PPase_superfam"/>
</dbReference>
<dbReference type="Gene3D" id="3.40.50.1240">
    <property type="entry name" value="Phosphoglycerate mutase-like"/>
    <property type="match status" value="1"/>
</dbReference>
<feature type="binding site" evidence="1">
    <location>
        <position position="59"/>
    </location>
    <ligand>
        <name>substrate</name>
    </ligand>
</feature>
<sequence length="175" mass="19397">MTLRLILIRHAKSSWSDPFADDHARVLNDRGRASAEAIGTWMAAERYLPDVVLCSDAIRTQETAALILPSLDPHPKLELNSTIYHASPDTILALLHRQTAQTVAVIGHNPGIGMLANMLVRVPPKHHRFSDYPTCATTVIDFDGENWMQAKARTGYCKDFVVPRDLIGTSAQDIE</sequence>
<dbReference type="EMBL" id="FTPR01000003">
    <property type="protein sequence ID" value="SIT90129.1"/>
    <property type="molecule type" value="Genomic_DNA"/>
</dbReference>
<dbReference type="STRING" id="287098.SAMN05421665_2997"/>
<dbReference type="SUPFAM" id="SSF53254">
    <property type="entry name" value="Phosphoglycerate mutase-like"/>
    <property type="match status" value="1"/>
</dbReference>
<dbReference type="CDD" id="cd07067">
    <property type="entry name" value="HP_PGM_like"/>
    <property type="match status" value="1"/>
</dbReference>
<dbReference type="SMART" id="SM00855">
    <property type="entry name" value="PGAM"/>
    <property type="match status" value="1"/>
</dbReference>
<dbReference type="InterPro" id="IPR013078">
    <property type="entry name" value="His_Pase_superF_clade-1"/>
</dbReference>
<dbReference type="RefSeq" id="WP_076660717.1">
    <property type="nucleotide sequence ID" value="NZ_FTPR01000003.1"/>
</dbReference>
<dbReference type="Pfam" id="PF00300">
    <property type="entry name" value="His_Phos_1"/>
    <property type="match status" value="1"/>
</dbReference>
<reference evidence="3" key="1">
    <citation type="submission" date="2017-01" db="EMBL/GenBank/DDBJ databases">
        <authorList>
            <person name="Varghese N."/>
            <person name="Submissions S."/>
        </authorList>
    </citation>
    <scope>NUCLEOTIDE SEQUENCE [LARGE SCALE GENOMIC DNA]</scope>
    <source>
        <strain evidence="3">DSM 29591</strain>
    </source>
</reference>
<evidence type="ECO:0000313" key="2">
    <source>
        <dbReference type="EMBL" id="SIT90129.1"/>
    </source>
</evidence>
<organism evidence="2 3">
    <name type="scientific">Yoonia rosea</name>
    <dbReference type="NCBI Taxonomy" id="287098"/>
    <lineage>
        <taxon>Bacteria</taxon>
        <taxon>Pseudomonadati</taxon>
        <taxon>Pseudomonadota</taxon>
        <taxon>Alphaproteobacteria</taxon>
        <taxon>Rhodobacterales</taxon>
        <taxon>Paracoccaceae</taxon>
        <taxon>Yoonia</taxon>
    </lineage>
</organism>
<dbReference type="AlphaFoldDB" id="A0A1R3XFR4"/>
<evidence type="ECO:0000313" key="3">
    <source>
        <dbReference type="Proteomes" id="UP000186997"/>
    </source>
</evidence>
<accession>A0A1R3XFR4</accession>
<name>A0A1R3XFR4_9RHOB</name>
<dbReference type="PANTHER" id="PTHR47623:SF1">
    <property type="entry name" value="OS09G0287300 PROTEIN"/>
    <property type="match status" value="1"/>
</dbReference>
<evidence type="ECO:0000256" key="1">
    <source>
        <dbReference type="PIRSR" id="PIRSR613078-2"/>
    </source>
</evidence>
<keyword evidence="3" id="KW-1185">Reference proteome</keyword>
<gene>
    <name evidence="2" type="ORF">SAMN05421665_2997</name>
</gene>
<protein>
    <submittedName>
        <fullName evidence="2">Phosphohistidine phosphatase</fullName>
    </submittedName>
</protein>
<dbReference type="Proteomes" id="UP000186997">
    <property type="component" value="Unassembled WGS sequence"/>
</dbReference>